<organism evidence="7 8">
    <name type="scientific">Dunaliella salina</name>
    <name type="common">Green alga</name>
    <name type="synonym">Protococcus salinus</name>
    <dbReference type="NCBI Taxonomy" id="3046"/>
    <lineage>
        <taxon>Eukaryota</taxon>
        <taxon>Viridiplantae</taxon>
        <taxon>Chlorophyta</taxon>
        <taxon>core chlorophytes</taxon>
        <taxon>Chlorophyceae</taxon>
        <taxon>CS clade</taxon>
        <taxon>Chlamydomonadales</taxon>
        <taxon>Dunaliellaceae</taxon>
        <taxon>Dunaliella</taxon>
    </lineage>
</organism>
<dbReference type="PANTHER" id="PTHR24092:SF218">
    <property type="entry name" value="PHOSPHOLIPID-TRANSPORTING ATPASE"/>
    <property type="match status" value="1"/>
</dbReference>
<evidence type="ECO:0000256" key="2">
    <source>
        <dbReference type="ARBA" id="ARBA00022723"/>
    </source>
</evidence>
<evidence type="ECO:0000256" key="4">
    <source>
        <dbReference type="SAM" id="MobiDB-lite"/>
    </source>
</evidence>
<sequence length="814" mass="90230">MIQVGAWGRGREHGAWFSAYVARLVLLHGRIMYKRNTEVVAYSFYKNWMHNLTFIFFAFVSVLIPPRVGCASRAGCITKTDCMHDLSFIFFAFVSEVDALQRLDALHELDKNLNFVFSASVSGESCGSHSTKNWMPFKGWVHKKELLCAHSDAHVLRLCMGLVCVHVVSSGLGMAEFEWQKMLPSDPSDLIFPSSCACVHVAASKQLQQVVESMHRCNPQHCIQIKNGILLTTFPVSDVTQDTASRFPILYQETMAVGRRHFLLTQFKWLLIGCWHALACECVPMYAVVAPGAALRLLTHVLRFSLMLQGCWHALACECVPMAVGTHWHVNISLMLQGCWHELACECVLMYAVVAPGAVPPPVHTCPHLSLMLQGCWHALACNSMPIYTIVAPGLLARTGTLQGCWHALVCHSVPVSAIVTPGAVLFFHACPHFSPQGCWYALGCWHALACYFVPMYAMVTPDKNGIPDDFTEIGTTIYFASIIVVNLKLCMRTRHWTWINHTIVYLSIFLLLPFIWLYGLVWETSTVPGTADMSRMADRLYSSSRFWLAGGLRHQNSAMLCSLVYAVRLAVHYNVKAPKDSQPSRAGSARRAANAITNLAHENVEIKNMTMMRSTSVHAVRAEHNASMSMRLAHTSYWTHAAWTCWRCIGLMPHAQQQAGKATCTPLDKIGFVCQHLAGAVGVVGLFPNSCSAFRFPWILGPRMKSVILAPAMSLLPDIFIMAYQRTFYPSTAQLLQEAEHAGARVTGRRGIPRNINAEAGTEEPAQGGLIELRAMMPNKAEMSDANGLPQHGKKKMKKKGALGGGPSSDLWV</sequence>
<keyword evidence="3" id="KW-0460">Magnesium</keyword>
<evidence type="ECO:0000256" key="3">
    <source>
        <dbReference type="ARBA" id="ARBA00022842"/>
    </source>
</evidence>
<comment type="subcellular location">
    <subcellularLocation>
        <location evidence="1">Membrane</location>
        <topology evidence="1">Multi-pass membrane protein</topology>
    </subcellularLocation>
</comment>
<feature type="domain" description="P-type ATPase C-terminal" evidence="6">
    <location>
        <begin position="20"/>
        <end position="61"/>
    </location>
</feature>
<feature type="transmembrane region" description="Helical" evidence="5">
    <location>
        <begin position="406"/>
        <end position="428"/>
    </location>
</feature>
<dbReference type="PANTHER" id="PTHR24092">
    <property type="entry name" value="PROBABLE PHOSPHOLIPID-TRANSPORTING ATPASE"/>
    <property type="match status" value="1"/>
</dbReference>
<keyword evidence="5" id="KW-0812">Transmembrane</keyword>
<dbReference type="InterPro" id="IPR032630">
    <property type="entry name" value="P_typ_ATPase_c"/>
</dbReference>
<feature type="transmembrane region" description="Helical" evidence="5">
    <location>
        <begin position="471"/>
        <end position="492"/>
    </location>
</feature>
<keyword evidence="5" id="KW-1133">Transmembrane helix</keyword>
<keyword evidence="8" id="KW-1185">Reference proteome</keyword>
<evidence type="ECO:0000256" key="5">
    <source>
        <dbReference type="SAM" id="Phobius"/>
    </source>
</evidence>
<dbReference type="Pfam" id="PF16212">
    <property type="entry name" value="PhoLip_ATPase_C"/>
    <property type="match status" value="2"/>
</dbReference>
<evidence type="ECO:0000313" key="7">
    <source>
        <dbReference type="EMBL" id="KAF5838679.1"/>
    </source>
</evidence>
<name>A0ABQ7GVP3_DUNSA</name>
<protein>
    <recommendedName>
        <fullName evidence="6">P-type ATPase C-terminal domain-containing protein</fullName>
    </recommendedName>
</protein>
<keyword evidence="5" id="KW-0472">Membrane</keyword>
<dbReference type="EMBL" id="MU069570">
    <property type="protein sequence ID" value="KAF5838679.1"/>
    <property type="molecule type" value="Genomic_DNA"/>
</dbReference>
<feature type="region of interest" description="Disordered" evidence="4">
    <location>
        <begin position="784"/>
        <end position="814"/>
    </location>
</feature>
<evidence type="ECO:0000259" key="6">
    <source>
        <dbReference type="Pfam" id="PF16212"/>
    </source>
</evidence>
<feature type="domain" description="P-type ATPase C-terminal" evidence="6">
    <location>
        <begin position="439"/>
        <end position="550"/>
    </location>
</feature>
<dbReference type="Proteomes" id="UP000815325">
    <property type="component" value="Unassembled WGS sequence"/>
</dbReference>
<feature type="compositionally biased region" description="Basic residues" evidence="4">
    <location>
        <begin position="793"/>
        <end position="802"/>
    </location>
</feature>
<proteinExistence type="predicted"/>
<feature type="transmembrane region" description="Helical" evidence="5">
    <location>
        <begin position="504"/>
        <end position="523"/>
    </location>
</feature>
<reference evidence="7" key="1">
    <citation type="submission" date="2017-08" db="EMBL/GenBank/DDBJ databases">
        <authorList>
            <person name="Polle J.E."/>
            <person name="Barry K."/>
            <person name="Cushman J."/>
            <person name="Schmutz J."/>
            <person name="Tran D."/>
            <person name="Hathwaick L.T."/>
            <person name="Yim W.C."/>
            <person name="Jenkins J."/>
            <person name="Mckie-Krisberg Z.M."/>
            <person name="Prochnik S."/>
            <person name="Lindquist E."/>
            <person name="Dockter R.B."/>
            <person name="Adam C."/>
            <person name="Molina H."/>
            <person name="Bunkerborg J."/>
            <person name="Jin E."/>
            <person name="Buchheim M."/>
            <person name="Magnuson J."/>
        </authorList>
    </citation>
    <scope>NUCLEOTIDE SEQUENCE</scope>
    <source>
        <strain evidence="7">CCAP 19/18</strain>
    </source>
</reference>
<accession>A0ABQ7GVP3</accession>
<gene>
    <name evidence="7" type="ORF">DUNSADRAFT_2443</name>
</gene>
<feature type="transmembrane region" description="Helical" evidence="5">
    <location>
        <begin position="440"/>
        <end position="459"/>
    </location>
</feature>
<comment type="caution">
    <text evidence="7">The sequence shown here is derived from an EMBL/GenBank/DDBJ whole genome shotgun (WGS) entry which is preliminary data.</text>
</comment>
<keyword evidence="2" id="KW-0479">Metal-binding</keyword>
<evidence type="ECO:0000256" key="1">
    <source>
        <dbReference type="ARBA" id="ARBA00004141"/>
    </source>
</evidence>
<evidence type="ECO:0000313" key="8">
    <source>
        <dbReference type="Proteomes" id="UP000815325"/>
    </source>
</evidence>